<protein>
    <submittedName>
        <fullName evidence="2">NAD(P)-dependent dehydrogenase (Short-subunit alcohol dehydrogenase family)</fullName>
    </submittedName>
</protein>
<dbReference type="PANTHER" id="PTHR42760:SF40">
    <property type="entry name" value="3-OXOACYL-[ACYL-CARRIER-PROTEIN] REDUCTASE, CHLOROPLASTIC"/>
    <property type="match status" value="1"/>
</dbReference>
<dbReference type="Proteomes" id="UP000316225">
    <property type="component" value="Unassembled WGS sequence"/>
</dbReference>
<dbReference type="AlphaFoldDB" id="A0A562NU68"/>
<accession>A0A562NU68</accession>
<sequence length="229" mass="23956">MKTAIITGGGTGIGLATSRHLLTQGWRVIAGGIDHEDDLPEGLEFHRTDVTSAEDLAALMARADQIDALVNCAGIIRQMREWHADEFNAVLNVNLTASLAAATAAREKLVASGGSIVNLASMWSWFGSARSPAYAASKGAIVALTRSIAVAWGPEGVRCNAIAPGWINTRMGAGAKNDPTREPGITARIPLGRWGEPDEIAEVIGFLVSPAARYVNGALLPVDGGYSIA</sequence>
<keyword evidence="3" id="KW-1185">Reference proteome</keyword>
<evidence type="ECO:0000313" key="3">
    <source>
        <dbReference type="Proteomes" id="UP000316225"/>
    </source>
</evidence>
<dbReference type="GO" id="GO:0030497">
    <property type="term" value="P:fatty acid elongation"/>
    <property type="evidence" value="ECO:0007669"/>
    <property type="project" value="TreeGrafter"/>
</dbReference>
<proteinExistence type="inferred from homology"/>
<dbReference type="PANTHER" id="PTHR42760">
    <property type="entry name" value="SHORT-CHAIN DEHYDROGENASES/REDUCTASES FAMILY MEMBER"/>
    <property type="match status" value="1"/>
</dbReference>
<organism evidence="2 3">
    <name type="scientific">Paracoccus sulfuroxidans</name>
    <dbReference type="NCBI Taxonomy" id="384678"/>
    <lineage>
        <taxon>Bacteria</taxon>
        <taxon>Pseudomonadati</taxon>
        <taxon>Pseudomonadota</taxon>
        <taxon>Alphaproteobacteria</taxon>
        <taxon>Rhodobacterales</taxon>
        <taxon>Paracoccaceae</taxon>
        <taxon>Paracoccus</taxon>
    </lineage>
</organism>
<dbReference type="PRINTS" id="PR00080">
    <property type="entry name" value="SDRFAMILY"/>
</dbReference>
<dbReference type="InterPro" id="IPR020904">
    <property type="entry name" value="Sc_DH/Rdtase_CS"/>
</dbReference>
<dbReference type="EMBL" id="VLKU01000003">
    <property type="protein sequence ID" value="TWI35754.1"/>
    <property type="molecule type" value="Genomic_DNA"/>
</dbReference>
<reference evidence="2 3" key="1">
    <citation type="journal article" date="2015" name="Stand. Genomic Sci.">
        <title>Genomic Encyclopedia of Bacterial and Archaeal Type Strains, Phase III: the genomes of soil and plant-associated and newly described type strains.</title>
        <authorList>
            <person name="Whitman W.B."/>
            <person name="Woyke T."/>
            <person name="Klenk H.P."/>
            <person name="Zhou Y."/>
            <person name="Lilburn T.G."/>
            <person name="Beck B.J."/>
            <person name="De Vos P."/>
            <person name="Vandamme P."/>
            <person name="Eisen J.A."/>
            <person name="Garrity G."/>
            <person name="Hugenholtz P."/>
            <person name="Kyrpides N.C."/>
        </authorList>
    </citation>
    <scope>NUCLEOTIDE SEQUENCE [LARGE SCALE GENOMIC DNA]</scope>
    <source>
        <strain evidence="2 3">CGMCC 1.5364</strain>
    </source>
</reference>
<dbReference type="PROSITE" id="PS00061">
    <property type="entry name" value="ADH_SHORT"/>
    <property type="match status" value="1"/>
</dbReference>
<dbReference type="InterPro" id="IPR002347">
    <property type="entry name" value="SDR_fam"/>
</dbReference>
<dbReference type="PRINTS" id="PR00081">
    <property type="entry name" value="GDHRDH"/>
</dbReference>
<dbReference type="GO" id="GO:0016616">
    <property type="term" value="F:oxidoreductase activity, acting on the CH-OH group of donors, NAD or NADP as acceptor"/>
    <property type="evidence" value="ECO:0007669"/>
    <property type="project" value="TreeGrafter"/>
</dbReference>
<dbReference type="FunFam" id="3.40.50.720:FF:000084">
    <property type="entry name" value="Short-chain dehydrogenase reductase"/>
    <property type="match status" value="1"/>
</dbReference>
<dbReference type="Gene3D" id="3.40.50.720">
    <property type="entry name" value="NAD(P)-binding Rossmann-like Domain"/>
    <property type="match status" value="1"/>
</dbReference>
<comment type="similarity">
    <text evidence="1">Belongs to the short-chain dehydrogenases/reductases (SDR) family.</text>
</comment>
<name>A0A562NU68_9RHOB</name>
<dbReference type="OrthoDB" id="9796652at2"/>
<dbReference type="InterPro" id="IPR036291">
    <property type="entry name" value="NAD(P)-bd_dom_sf"/>
</dbReference>
<gene>
    <name evidence="2" type="ORF">IQ24_01112</name>
</gene>
<dbReference type="Pfam" id="PF13561">
    <property type="entry name" value="adh_short_C2"/>
    <property type="match status" value="1"/>
</dbReference>
<evidence type="ECO:0000256" key="1">
    <source>
        <dbReference type="ARBA" id="ARBA00006484"/>
    </source>
</evidence>
<evidence type="ECO:0000313" key="2">
    <source>
        <dbReference type="EMBL" id="TWI35754.1"/>
    </source>
</evidence>
<dbReference type="SUPFAM" id="SSF51735">
    <property type="entry name" value="NAD(P)-binding Rossmann-fold domains"/>
    <property type="match status" value="1"/>
</dbReference>
<dbReference type="CDD" id="cd05233">
    <property type="entry name" value="SDR_c"/>
    <property type="match status" value="1"/>
</dbReference>
<comment type="caution">
    <text evidence="2">The sequence shown here is derived from an EMBL/GenBank/DDBJ whole genome shotgun (WGS) entry which is preliminary data.</text>
</comment>
<dbReference type="RefSeq" id="WP_145396823.1">
    <property type="nucleotide sequence ID" value="NZ_VLKU01000003.1"/>
</dbReference>